<gene>
    <name evidence="1" type="ordered locus">Fleli_3148</name>
</gene>
<dbReference type="Pfam" id="PF10023">
    <property type="entry name" value="Aminopep"/>
    <property type="match status" value="1"/>
</dbReference>
<name>I4ANE9_BERLS</name>
<proteinExistence type="predicted"/>
<dbReference type="OrthoDB" id="357991at2"/>
<evidence type="ECO:0000313" key="1">
    <source>
        <dbReference type="EMBL" id="AFM05484.1"/>
    </source>
</evidence>
<keyword evidence="2" id="KW-1185">Reference proteome</keyword>
<dbReference type="AlphaFoldDB" id="I4ANE9"/>
<keyword evidence="1" id="KW-0031">Aminopeptidase</keyword>
<accession>I4ANE9</accession>
<dbReference type="EMBL" id="CP003345">
    <property type="protein sequence ID" value="AFM05484.1"/>
    <property type="molecule type" value="Genomic_DNA"/>
</dbReference>
<sequence precursor="true">MNFKKLNKKKLLKYTGIFLLVFSALAIWQRELIAYGFLQLNGQLEVMNNGRRFEELKKDSNFPDSLKAKIKIIEEARKFGMEKLGMTFSKNYTKIYDQKGAAILWNVSAAYPYKLKAYKWKFPIVGTFSYKGYFDLEKAKKERDRLKNNGEKGIKFDTNIRSVSAWSTLGWFEDVLLSNNLNRSEGNLVELILHELTHATLYVKDSVEFNENLANFIGEEGAKLFLEEKYGKNSKELNDYIFSLQDSKKYRNFMLLASTSLDLLYNSASFIGKNSDIEKEKTKQNYLNLIKSKIDTVSFSNKNWSKRFQKRELNNTNFMSVRRYNSSQDTLKVMFEEDFNKDLKAFLKYFADKYPSL</sequence>
<dbReference type="STRING" id="880071.Fleli_3148"/>
<dbReference type="Proteomes" id="UP000006054">
    <property type="component" value="Chromosome"/>
</dbReference>
<dbReference type="KEGG" id="fli:Fleli_3148"/>
<reference evidence="2" key="1">
    <citation type="submission" date="2012-06" db="EMBL/GenBank/DDBJ databases">
        <title>The complete genome of Flexibacter litoralis DSM 6794.</title>
        <authorList>
            <person name="Lucas S."/>
            <person name="Copeland A."/>
            <person name="Lapidus A."/>
            <person name="Glavina del Rio T."/>
            <person name="Dalin E."/>
            <person name="Tice H."/>
            <person name="Bruce D."/>
            <person name="Goodwin L."/>
            <person name="Pitluck S."/>
            <person name="Peters L."/>
            <person name="Ovchinnikova G."/>
            <person name="Lu M."/>
            <person name="Kyrpides N."/>
            <person name="Mavromatis K."/>
            <person name="Ivanova N."/>
            <person name="Brettin T."/>
            <person name="Detter J.C."/>
            <person name="Han C."/>
            <person name="Larimer F."/>
            <person name="Land M."/>
            <person name="Hauser L."/>
            <person name="Markowitz V."/>
            <person name="Cheng J.-F."/>
            <person name="Hugenholtz P."/>
            <person name="Woyke T."/>
            <person name="Wu D."/>
            <person name="Spring S."/>
            <person name="Lang E."/>
            <person name="Kopitz M."/>
            <person name="Brambilla E."/>
            <person name="Klenk H.-P."/>
            <person name="Eisen J.A."/>
        </authorList>
    </citation>
    <scope>NUCLEOTIDE SEQUENCE [LARGE SCALE GENOMIC DNA]</scope>
    <source>
        <strain evidence="2">ATCC 23117 / DSM 6794 / NBRC 15988 / NCIMB 1366 / Sio-4</strain>
    </source>
</reference>
<dbReference type="InterPro" id="IPR014553">
    <property type="entry name" value="Aminopept"/>
</dbReference>
<keyword evidence="1" id="KW-0378">Hydrolase</keyword>
<protein>
    <submittedName>
        <fullName evidence="1">Putative aminopeptidase</fullName>
    </submittedName>
</protein>
<dbReference type="GO" id="GO:0004177">
    <property type="term" value="F:aminopeptidase activity"/>
    <property type="evidence" value="ECO:0007669"/>
    <property type="project" value="UniProtKB-KW"/>
</dbReference>
<keyword evidence="1" id="KW-0645">Protease</keyword>
<organism evidence="1 2">
    <name type="scientific">Bernardetia litoralis (strain ATCC 23117 / DSM 6794 / NBRC 15988 / NCIMB 1366 / Fx l1 / Sio-4)</name>
    <name type="common">Flexibacter litoralis</name>
    <dbReference type="NCBI Taxonomy" id="880071"/>
    <lineage>
        <taxon>Bacteria</taxon>
        <taxon>Pseudomonadati</taxon>
        <taxon>Bacteroidota</taxon>
        <taxon>Cytophagia</taxon>
        <taxon>Cytophagales</taxon>
        <taxon>Bernardetiaceae</taxon>
        <taxon>Bernardetia</taxon>
    </lineage>
</organism>
<dbReference type="RefSeq" id="WP_014798915.1">
    <property type="nucleotide sequence ID" value="NC_018018.1"/>
</dbReference>
<dbReference type="eggNOG" id="COG4324">
    <property type="taxonomic scope" value="Bacteria"/>
</dbReference>
<dbReference type="HOGENOM" id="CLU_064960_0_0_10"/>
<evidence type="ECO:0000313" key="2">
    <source>
        <dbReference type="Proteomes" id="UP000006054"/>
    </source>
</evidence>